<dbReference type="InterPro" id="IPR029062">
    <property type="entry name" value="Class_I_gatase-like"/>
</dbReference>
<dbReference type="AlphaFoldDB" id="A0A068ENI7"/>
<evidence type="ECO:0000256" key="1">
    <source>
        <dbReference type="SAM" id="SignalP"/>
    </source>
</evidence>
<organism evidence="3">
    <name type="scientific">Streptomyces sp. LZ35</name>
    <dbReference type="NCBI Taxonomy" id="1245024"/>
    <lineage>
        <taxon>Bacteria</taxon>
        <taxon>Bacillati</taxon>
        <taxon>Actinomycetota</taxon>
        <taxon>Actinomycetes</taxon>
        <taxon>Kitasatosporales</taxon>
        <taxon>Streptomycetaceae</taxon>
        <taxon>Streptomyces</taxon>
    </lineage>
</organism>
<dbReference type="InterPro" id="IPR002818">
    <property type="entry name" value="DJ-1/PfpI"/>
</dbReference>
<dbReference type="EMBL" id="KJ590158">
    <property type="protein sequence ID" value="AID50100.1"/>
    <property type="molecule type" value="Genomic_DNA"/>
</dbReference>
<feature type="signal peptide" evidence="1">
    <location>
        <begin position="1"/>
        <end position="37"/>
    </location>
</feature>
<dbReference type="InterPro" id="IPR052158">
    <property type="entry name" value="INH-QAR"/>
</dbReference>
<proteinExistence type="predicted"/>
<dbReference type="Pfam" id="PF01965">
    <property type="entry name" value="DJ-1_PfpI"/>
    <property type="match status" value="1"/>
</dbReference>
<dbReference type="PANTHER" id="PTHR43130">
    <property type="entry name" value="ARAC-FAMILY TRANSCRIPTIONAL REGULATOR"/>
    <property type="match status" value="1"/>
</dbReference>
<dbReference type="CDD" id="cd03139">
    <property type="entry name" value="GATase1_PfpI_2"/>
    <property type="match status" value="1"/>
</dbReference>
<dbReference type="SUPFAM" id="SSF52317">
    <property type="entry name" value="Class I glutamine amidotransferase-like"/>
    <property type="match status" value="1"/>
</dbReference>
<dbReference type="GO" id="GO:0006355">
    <property type="term" value="P:regulation of DNA-templated transcription"/>
    <property type="evidence" value="ECO:0007669"/>
    <property type="project" value="TreeGrafter"/>
</dbReference>
<reference evidence="3" key="1">
    <citation type="submission" date="2014-03" db="EMBL/GenBank/DDBJ databases">
        <title>Activation of a cryptic gene cluster uncovers an unexpected logic of ansamycin biosynthesis in Streptomyces sp. LZ35.</title>
        <authorList>
            <person name="Li S."/>
            <person name="Wang H."/>
            <person name="Shen Y."/>
        </authorList>
    </citation>
    <scope>NUCLEOTIDE SEQUENCE</scope>
    <source>
        <strain evidence="3">LZ35</strain>
    </source>
</reference>
<feature type="domain" description="DJ-1/PfpI" evidence="2">
    <location>
        <begin position="60"/>
        <end position="219"/>
    </location>
</feature>
<dbReference type="PANTHER" id="PTHR43130:SF2">
    <property type="entry name" value="DJ-1_PFPI DOMAIN-CONTAINING PROTEIN"/>
    <property type="match status" value="1"/>
</dbReference>
<protein>
    <submittedName>
        <fullName evidence="3">NamR2</fullName>
    </submittedName>
</protein>
<accession>A0A068ENI7</accession>
<evidence type="ECO:0000259" key="2">
    <source>
        <dbReference type="Pfam" id="PF01965"/>
    </source>
</evidence>
<keyword evidence="1" id="KW-0732">Signal</keyword>
<evidence type="ECO:0000313" key="3">
    <source>
        <dbReference type="EMBL" id="AID50100.1"/>
    </source>
</evidence>
<dbReference type="Gene3D" id="3.40.50.880">
    <property type="match status" value="1"/>
</dbReference>
<gene>
    <name evidence="3" type="primary">namR2</name>
</gene>
<sequence>MTSKPKRARTAAVSRRAVLGTGMAAAAALPLATSAAAASAPQSDIRTVGSSGKEEADMDIVIPLYDGYEPLDVVGPYEVLAYMPGASVRFVGAEKGPVKDALGSLPTYVPATYSEVERCDVLLIPGGRSVEAMVADADFLAWVRRIHARTRFTTSVCTGSLVLGAAGLLKGLTATTHWSGAEALESYGAAYTPQRTVRQGKVITSAGVSSGIDMALTLAALLTDEVTAQAIQLWIEYDPQPPFDSGSLAKASDAVKRRVFELVKEPPHNG</sequence>
<dbReference type="PROSITE" id="PS51318">
    <property type="entry name" value="TAT"/>
    <property type="match status" value="1"/>
</dbReference>
<feature type="chain" id="PRO_5001650203" evidence="1">
    <location>
        <begin position="38"/>
        <end position="270"/>
    </location>
</feature>
<dbReference type="InterPro" id="IPR006311">
    <property type="entry name" value="TAT_signal"/>
</dbReference>
<name>A0A068ENI7_9ACTN</name>